<reference evidence="1 2" key="1">
    <citation type="submission" date="2019-11" db="EMBL/GenBank/DDBJ databases">
        <title>Whole genome sequence of Oryza granulata.</title>
        <authorList>
            <person name="Li W."/>
        </authorList>
    </citation>
    <scope>NUCLEOTIDE SEQUENCE [LARGE SCALE GENOMIC DNA]</scope>
    <source>
        <strain evidence="2">cv. Menghai</strain>
        <tissue evidence="1">Leaf</tissue>
    </source>
</reference>
<organism evidence="1 2">
    <name type="scientific">Oryza meyeriana var. granulata</name>
    <dbReference type="NCBI Taxonomy" id="110450"/>
    <lineage>
        <taxon>Eukaryota</taxon>
        <taxon>Viridiplantae</taxon>
        <taxon>Streptophyta</taxon>
        <taxon>Embryophyta</taxon>
        <taxon>Tracheophyta</taxon>
        <taxon>Spermatophyta</taxon>
        <taxon>Magnoliopsida</taxon>
        <taxon>Liliopsida</taxon>
        <taxon>Poales</taxon>
        <taxon>Poaceae</taxon>
        <taxon>BOP clade</taxon>
        <taxon>Oryzoideae</taxon>
        <taxon>Oryzeae</taxon>
        <taxon>Oryzinae</taxon>
        <taxon>Oryza</taxon>
        <taxon>Oryza meyeriana</taxon>
    </lineage>
</organism>
<evidence type="ECO:0000313" key="2">
    <source>
        <dbReference type="Proteomes" id="UP000479710"/>
    </source>
</evidence>
<evidence type="ECO:0000313" key="1">
    <source>
        <dbReference type="EMBL" id="KAF0904024.1"/>
    </source>
</evidence>
<dbReference type="AlphaFoldDB" id="A0A6G1CVU3"/>
<proteinExistence type="predicted"/>
<keyword evidence="2" id="KW-1185">Reference proteome</keyword>
<gene>
    <name evidence="1" type="ORF">E2562_030720</name>
</gene>
<accession>A0A6G1CVU3</accession>
<sequence>MEKTLDYLPHAVVQAAAASVVKGAFKSVGDIEEWVTGNQGRAGVKMPATSLPAMFPPRFSLPLCLFTYH</sequence>
<dbReference type="EMBL" id="SPHZ02000008">
    <property type="protein sequence ID" value="KAF0904024.1"/>
    <property type="molecule type" value="Genomic_DNA"/>
</dbReference>
<dbReference type="Proteomes" id="UP000479710">
    <property type="component" value="Unassembled WGS sequence"/>
</dbReference>
<name>A0A6G1CVU3_9ORYZ</name>
<protein>
    <submittedName>
        <fullName evidence="1">Uncharacterized protein</fullName>
    </submittedName>
</protein>
<comment type="caution">
    <text evidence="1">The sequence shown here is derived from an EMBL/GenBank/DDBJ whole genome shotgun (WGS) entry which is preliminary data.</text>
</comment>